<evidence type="ECO:0000256" key="1">
    <source>
        <dbReference type="ARBA" id="ARBA00022679"/>
    </source>
</evidence>
<dbReference type="Proteomes" id="UP000245609">
    <property type="component" value="Unassembled WGS sequence"/>
</dbReference>
<organism evidence="5 6">
    <name type="scientific">Smittium megazygosporum</name>
    <dbReference type="NCBI Taxonomy" id="133381"/>
    <lineage>
        <taxon>Eukaryota</taxon>
        <taxon>Fungi</taxon>
        <taxon>Fungi incertae sedis</taxon>
        <taxon>Zoopagomycota</taxon>
        <taxon>Kickxellomycotina</taxon>
        <taxon>Harpellomycetes</taxon>
        <taxon>Harpellales</taxon>
        <taxon>Legeriomycetaceae</taxon>
        <taxon>Smittium</taxon>
    </lineage>
</organism>
<evidence type="ECO:0000259" key="4">
    <source>
        <dbReference type="PROSITE" id="PS50206"/>
    </source>
</evidence>
<dbReference type="CDD" id="cd01449">
    <property type="entry name" value="TST_Repeat_2"/>
    <property type="match status" value="1"/>
</dbReference>
<dbReference type="GO" id="GO:0005739">
    <property type="term" value="C:mitochondrion"/>
    <property type="evidence" value="ECO:0007669"/>
    <property type="project" value="TreeGrafter"/>
</dbReference>
<dbReference type="PROSITE" id="PS00683">
    <property type="entry name" value="RHODANESE_2"/>
    <property type="match status" value="1"/>
</dbReference>
<evidence type="ECO:0000313" key="5">
    <source>
        <dbReference type="EMBL" id="PVV02698.1"/>
    </source>
</evidence>
<protein>
    <recommendedName>
        <fullName evidence="3">Sulfurtransferase</fullName>
    </recommendedName>
</protein>
<dbReference type="OrthoDB" id="270167at2759"/>
<evidence type="ECO:0000256" key="3">
    <source>
        <dbReference type="RuleBase" id="RU000507"/>
    </source>
</evidence>
<dbReference type="PANTHER" id="PTHR11364">
    <property type="entry name" value="THIOSULFATE SULFERTANSFERASE"/>
    <property type="match status" value="1"/>
</dbReference>
<evidence type="ECO:0000313" key="6">
    <source>
        <dbReference type="Proteomes" id="UP000245609"/>
    </source>
</evidence>
<dbReference type="EMBL" id="MBFS01000356">
    <property type="protein sequence ID" value="PVV02698.1"/>
    <property type="molecule type" value="Genomic_DNA"/>
</dbReference>
<accession>A0A2T9ZDL8</accession>
<dbReference type="InterPro" id="IPR036873">
    <property type="entry name" value="Rhodanese-like_dom_sf"/>
</dbReference>
<keyword evidence="1 3" id="KW-0808">Transferase</keyword>
<dbReference type="SUPFAM" id="SSF52821">
    <property type="entry name" value="Rhodanese/Cell cycle control phosphatase"/>
    <property type="match status" value="2"/>
</dbReference>
<dbReference type="PROSITE" id="PS50206">
    <property type="entry name" value="RHODANESE_3"/>
    <property type="match status" value="2"/>
</dbReference>
<dbReference type="Pfam" id="PF00581">
    <property type="entry name" value="Rhodanese"/>
    <property type="match status" value="2"/>
</dbReference>
<dbReference type="SMART" id="SM00450">
    <property type="entry name" value="RHOD"/>
    <property type="match status" value="2"/>
</dbReference>
<dbReference type="PANTHER" id="PTHR11364:SF27">
    <property type="entry name" value="SULFURTRANSFERASE"/>
    <property type="match status" value="1"/>
</dbReference>
<dbReference type="AlphaFoldDB" id="A0A2T9ZDL8"/>
<dbReference type="CDD" id="cd01448">
    <property type="entry name" value="TST_Repeat_1"/>
    <property type="match status" value="1"/>
</dbReference>
<dbReference type="STRING" id="133381.A0A2T9ZDL8"/>
<feature type="domain" description="Rhodanese" evidence="4">
    <location>
        <begin position="176"/>
        <end position="297"/>
    </location>
</feature>
<dbReference type="Gene3D" id="3.40.250.10">
    <property type="entry name" value="Rhodanese-like domain"/>
    <property type="match status" value="2"/>
</dbReference>
<evidence type="ECO:0000256" key="2">
    <source>
        <dbReference type="ARBA" id="ARBA00022737"/>
    </source>
</evidence>
<keyword evidence="2" id="KW-0677">Repeat</keyword>
<name>A0A2T9ZDL8_9FUNG</name>
<feature type="domain" description="Rhodanese" evidence="4">
    <location>
        <begin position="20"/>
        <end position="137"/>
    </location>
</feature>
<dbReference type="GO" id="GO:0004792">
    <property type="term" value="F:thiosulfate-cyanide sulfurtransferase activity"/>
    <property type="evidence" value="ECO:0007669"/>
    <property type="project" value="InterPro"/>
</dbReference>
<gene>
    <name evidence="5" type="ORF">BB560_002839</name>
</gene>
<comment type="caution">
    <text evidence="5">The sequence shown here is derived from an EMBL/GenBank/DDBJ whole genome shotgun (WGS) entry which is preliminary data.</text>
</comment>
<dbReference type="InterPro" id="IPR001307">
    <property type="entry name" value="Thiosulphate_STrfase_CS"/>
</dbReference>
<sequence length="299" mass="32836">MSNLVAENSRFCSALWLSKNLNNVKIIDASWYLPTMKRNTQNEFLEKRIPSSIFFDIDGVKDQSSDLPHMLPSEQTFNKFMDDHGISNDDTIVFYDSHGFMGACRAMWSFEALGHSDVKILEGGLKDWVKATNSIESGPFKRPEPSAGYSSSLVKDLVVSKSQILEAVNQLIKSNGLKGPQIIDARPAARFDGKEAEPRPGLTCGHMPFSMNIPFTELFKPSVNGGAVCKSSQELNEIFNSQELMIDLHNKPIITTCGSGITAACLYVALKHAGAESVSVYDGSWSEYGLDPTNPVVSS</sequence>
<proteinExistence type="predicted"/>
<keyword evidence="6" id="KW-1185">Reference proteome</keyword>
<dbReference type="InterPro" id="IPR045078">
    <property type="entry name" value="TST/MPST-like"/>
</dbReference>
<dbReference type="InterPro" id="IPR001763">
    <property type="entry name" value="Rhodanese-like_dom"/>
</dbReference>
<reference evidence="5 6" key="1">
    <citation type="journal article" date="2018" name="MBio">
        <title>Comparative Genomics Reveals the Core Gene Toolbox for the Fungus-Insect Symbiosis.</title>
        <authorList>
            <person name="Wang Y."/>
            <person name="Stata M."/>
            <person name="Wang W."/>
            <person name="Stajich J.E."/>
            <person name="White M.M."/>
            <person name="Moncalvo J.M."/>
        </authorList>
    </citation>
    <scope>NUCLEOTIDE SEQUENCE [LARGE SCALE GENOMIC DNA]</scope>
    <source>
        <strain evidence="5 6">SC-DP-2</strain>
    </source>
</reference>